<evidence type="ECO:0000313" key="2">
    <source>
        <dbReference type="Proteomes" id="UP001163321"/>
    </source>
</evidence>
<protein>
    <submittedName>
        <fullName evidence="1">Uncharacterized protein</fullName>
    </submittedName>
</protein>
<comment type="caution">
    <text evidence="1">The sequence shown here is derived from an EMBL/GenBank/DDBJ whole genome shotgun (WGS) entry which is preliminary data.</text>
</comment>
<sequence length="342" mass="38043">MAVTFNVDDVRVAQDPVKGKVVVSERAFKPRQVIFSEEAFVAASWSTEVCGGCEELRSLSAINGSDESVPRCYCERTGAPKAMYTSRLQENVERRHVVVSIMKNIEGIDEVDRARCVLKCPALYERDANALADVMGLTFTNKQRACDAALQLRRQLPDVFPAGFSDDQMATLIGVLNTNSHELENLGGSGLFLSACRLEHSCMPNCSFTTFGSTLWVTAIRPVALDNALSIDYGNFFYRPTPERQETLLESYGFVCKCESCVLMPDPTRAACCQSRSCPQGIMLPYPLTSNTVDNNSTEPSHLLFEWRCQTCDNIANATEQSQILAAEQELIENGFRRVWKQ</sequence>
<reference evidence="1 2" key="1">
    <citation type="journal article" date="2022" name="bioRxiv">
        <title>The genome of the oomycete Peronosclerospora sorghi, a cosmopolitan pathogen of maize and sorghum, is inflated with dispersed pseudogenes.</title>
        <authorList>
            <person name="Fletcher K."/>
            <person name="Martin F."/>
            <person name="Isakeit T."/>
            <person name="Cavanaugh K."/>
            <person name="Magill C."/>
            <person name="Michelmore R."/>
        </authorList>
    </citation>
    <scope>NUCLEOTIDE SEQUENCE [LARGE SCALE GENOMIC DNA]</scope>
    <source>
        <strain evidence="1">P6</strain>
    </source>
</reference>
<organism evidence="1 2">
    <name type="scientific">Peronosclerospora sorghi</name>
    <dbReference type="NCBI Taxonomy" id="230839"/>
    <lineage>
        <taxon>Eukaryota</taxon>
        <taxon>Sar</taxon>
        <taxon>Stramenopiles</taxon>
        <taxon>Oomycota</taxon>
        <taxon>Peronosporomycetes</taxon>
        <taxon>Peronosporales</taxon>
        <taxon>Peronosporaceae</taxon>
        <taxon>Peronosclerospora</taxon>
    </lineage>
</organism>
<dbReference type="Proteomes" id="UP001163321">
    <property type="component" value="Chromosome 3"/>
</dbReference>
<keyword evidence="2" id="KW-1185">Reference proteome</keyword>
<proteinExistence type="predicted"/>
<name>A0ACC0WAH8_9STRA</name>
<dbReference type="EMBL" id="CM047582">
    <property type="protein sequence ID" value="KAI9915125.1"/>
    <property type="molecule type" value="Genomic_DNA"/>
</dbReference>
<evidence type="ECO:0000313" key="1">
    <source>
        <dbReference type="EMBL" id="KAI9915125.1"/>
    </source>
</evidence>
<gene>
    <name evidence="1" type="ORF">PsorP6_007141</name>
</gene>
<accession>A0ACC0WAH8</accession>